<reference evidence="1 2" key="1">
    <citation type="journal article" date="2018" name="Cell">
        <title>The Chara Genome: Secondary Complexity and Implications for Plant Terrestrialization.</title>
        <authorList>
            <person name="Nishiyama T."/>
            <person name="Sakayama H."/>
            <person name="Vries J.D."/>
            <person name="Buschmann H."/>
            <person name="Saint-Marcoux D."/>
            <person name="Ullrich K.K."/>
            <person name="Haas F.B."/>
            <person name="Vanderstraeten L."/>
            <person name="Becker D."/>
            <person name="Lang D."/>
            <person name="Vosolsobe S."/>
            <person name="Rombauts S."/>
            <person name="Wilhelmsson P.K.I."/>
            <person name="Janitza P."/>
            <person name="Kern R."/>
            <person name="Heyl A."/>
            <person name="Rumpler F."/>
            <person name="Villalobos L.I.A.C."/>
            <person name="Clay J.M."/>
            <person name="Skokan R."/>
            <person name="Toyoda A."/>
            <person name="Suzuki Y."/>
            <person name="Kagoshima H."/>
            <person name="Schijlen E."/>
            <person name="Tajeshwar N."/>
            <person name="Catarino B."/>
            <person name="Hetherington A.J."/>
            <person name="Saltykova A."/>
            <person name="Bonnot C."/>
            <person name="Breuninger H."/>
            <person name="Symeonidi A."/>
            <person name="Radhakrishnan G.V."/>
            <person name="Van Nieuwerburgh F."/>
            <person name="Deforce D."/>
            <person name="Chang C."/>
            <person name="Karol K.G."/>
            <person name="Hedrich R."/>
            <person name="Ulvskov P."/>
            <person name="Glockner G."/>
            <person name="Delwiche C.F."/>
            <person name="Petrasek J."/>
            <person name="Van de Peer Y."/>
            <person name="Friml J."/>
            <person name="Beilby M."/>
            <person name="Dolan L."/>
            <person name="Kohara Y."/>
            <person name="Sugano S."/>
            <person name="Fujiyama A."/>
            <person name="Delaux P.-M."/>
            <person name="Quint M."/>
            <person name="TheiBen G."/>
            <person name="Hagemann M."/>
            <person name="Harholt J."/>
            <person name="Dunand C."/>
            <person name="Zachgo S."/>
            <person name="Langdale J."/>
            <person name="Maumus F."/>
            <person name="Straeten D.V.D."/>
            <person name="Gould S.B."/>
            <person name="Rensing S.A."/>
        </authorList>
    </citation>
    <scope>NUCLEOTIDE SEQUENCE [LARGE SCALE GENOMIC DNA]</scope>
    <source>
        <strain evidence="1 2">S276</strain>
    </source>
</reference>
<proteinExistence type="predicted"/>
<comment type="caution">
    <text evidence="1">The sequence shown here is derived from an EMBL/GenBank/DDBJ whole genome shotgun (WGS) entry which is preliminary data.</text>
</comment>
<dbReference type="EMBL" id="BFEA01000684">
    <property type="protein sequence ID" value="GBG88609.1"/>
    <property type="molecule type" value="Genomic_DNA"/>
</dbReference>
<dbReference type="Proteomes" id="UP000265515">
    <property type="component" value="Unassembled WGS sequence"/>
</dbReference>
<organism evidence="1 2">
    <name type="scientific">Chara braunii</name>
    <name type="common">Braun's stonewort</name>
    <dbReference type="NCBI Taxonomy" id="69332"/>
    <lineage>
        <taxon>Eukaryota</taxon>
        <taxon>Viridiplantae</taxon>
        <taxon>Streptophyta</taxon>
        <taxon>Charophyceae</taxon>
        <taxon>Charales</taxon>
        <taxon>Characeae</taxon>
        <taxon>Chara</taxon>
    </lineage>
</organism>
<keyword evidence="2" id="KW-1185">Reference proteome</keyword>
<protein>
    <submittedName>
        <fullName evidence="1">Uncharacterized protein</fullName>
    </submittedName>
</protein>
<sequence length="87" mass="9985">MPLAPHFHLRRLQQNAQLSNMRESWWNGGQVCQRMACIGNLSGCLNRLHGERVVCQCRSLRAQCAAQQETMVSCFRERMVYFGDVIG</sequence>
<name>A0A388M2A1_CHABU</name>
<dbReference type="AlphaFoldDB" id="A0A388M2A1"/>
<gene>
    <name evidence="1" type="ORF">CBR_g48139</name>
</gene>
<dbReference type="Gramene" id="GBG88609">
    <property type="protein sequence ID" value="GBG88609"/>
    <property type="gene ID" value="CBR_g48139"/>
</dbReference>
<accession>A0A388M2A1</accession>
<evidence type="ECO:0000313" key="1">
    <source>
        <dbReference type="EMBL" id="GBG88609.1"/>
    </source>
</evidence>
<evidence type="ECO:0000313" key="2">
    <source>
        <dbReference type="Proteomes" id="UP000265515"/>
    </source>
</evidence>